<sequence length="120" mass="13198">MAAQRGNDGKPGVSLLPGWASNALIGKRTYTAIPRKSRDSHRVVVCSGWIRTRDIMTPTGNIDEGEDRLWRFLSCYMYDGKAAHCASIGWGDLPGGECTYIAFTGEAGRETEENREVTNT</sequence>
<name>A0A8H7NLI0_BIOOC</name>
<comment type="caution">
    <text evidence="1">The sequence shown here is derived from an EMBL/GenBank/DDBJ whole genome shotgun (WGS) entry which is preliminary data.</text>
</comment>
<dbReference type="Proteomes" id="UP000616885">
    <property type="component" value="Unassembled WGS sequence"/>
</dbReference>
<dbReference type="AlphaFoldDB" id="A0A8H7NLI0"/>
<protein>
    <submittedName>
        <fullName evidence="1">Uncharacterized protein</fullName>
    </submittedName>
</protein>
<organism evidence="1 2">
    <name type="scientific">Bionectria ochroleuca</name>
    <name type="common">Gliocladium roseum</name>
    <dbReference type="NCBI Taxonomy" id="29856"/>
    <lineage>
        <taxon>Eukaryota</taxon>
        <taxon>Fungi</taxon>
        <taxon>Dikarya</taxon>
        <taxon>Ascomycota</taxon>
        <taxon>Pezizomycotina</taxon>
        <taxon>Sordariomycetes</taxon>
        <taxon>Hypocreomycetidae</taxon>
        <taxon>Hypocreales</taxon>
        <taxon>Bionectriaceae</taxon>
        <taxon>Clonostachys</taxon>
    </lineage>
</organism>
<evidence type="ECO:0000313" key="2">
    <source>
        <dbReference type="Proteomes" id="UP000616885"/>
    </source>
</evidence>
<accession>A0A8H7NLI0</accession>
<reference evidence="1" key="1">
    <citation type="submission" date="2020-10" db="EMBL/GenBank/DDBJ databases">
        <title>High-Quality Genome Resource of Clonostachys rosea strain S41 by Oxford Nanopore Long-Read Sequencing.</title>
        <authorList>
            <person name="Wang H."/>
        </authorList>
    </citation>
    <scope>NUCLEOTIDE SEQUENCE</scope>
    <source>
        <strain evidence="1">S41</strain>
    </source>
</reference>
<evidence type="ECO:0000313" key="1">
    <source>
        <dbReference type="EMBL" id="KAF9757825.1"/>
    </source>
</evidence>
<gene>
    <name evidence="1" type="ORF">IM811_008769</name>
</gene>
<dbReference type="EMBL" id="JADCTT010000002">
    <property type="protein sequence ID" value="KAF9757825.1"/>
    <property type="molecule type" value="Genomic_DNA"/>
</dbReference>
<proteinExistence type="predicted"/>